<dbReference type="Proteomes" id="UP000013776">
    <property type="component" value="Unassembled WGS sequence"/>
</dbReference>
<accession>R4X6Z0</accession>
<dbReference type="GO" id="GO:0031508">
    <property type="term" value="P:pericentric heterochromatin formation"/>
    <property type="evidence" value="ECO:0007669"/>
    <property type="project" value="TreeGrafter"/>
</dbReference>
<organism evidence="12 13">
    <name type="scientific">Taphrina deformans (strain PYCC 5710 / ATCC 11124 / CBS 356.35 / IMI 108563 / JCM 9778 / NBRC 8474)</name>
    <name type="common">Peach leaf curl fungus</name>
    <name type="synonym">Lalaria deformans</name>
    <dbReference type="NCBI Taxonomy" id="1097556"/>
    <lineage>
        <taxon>Eukaryota</taxon>
        <taxon>Fungi</taxon>
        <taxon>Dikarya</taxon>
        <taxon>Ascomycota</taxon>
        <taxon>Taphrinomycotina</taxon>
        <taxon>Taphrinomycetes</taxon>
        <taxon>Taphrinales</taxon>
        <taxon>Taphrinaceae</taxon>
        <taxon>Taphrina</taxon>
    </lineage>
</organism>
<evidence type="ECO:0000256" key="3">
    <source>
        <dbReference type="ARBA" id="ARBA00022741"/>
    </source>
</evidence>
<name>R4X6Z0_TAPDE</name>
<evidence type="ECO:0000256" key="1">
    <source>
        <dbReference type="ARBA" id="ARBA00004123"/>
    </source>
</evidence>
<keyword evidence="7" id="KW-0175">Coiled coil</keyword>
<feature type="compositionally biased region" description="Basic and acidic residues" evidence="9">
    <location>
        <begin position="43"/>
        <end position="56"/>
    </location>
</feature>
<feature type="region of interest" description="Disordered" evidence="9">
    <location>
        <begin position="124"/>
        <end position="178"/>
    </location>
</feature>
<feature type="domain" description="Helicase ATP-binding" evidence="10">
    <location>
        <begin position="198"/>
        <end position="364"/>
    </location>
</feature>
<evidence type="ECO:0000256" key="5">
    <source>
        <dbReference type="ARBA" id="ARBA00022806"/>
    </source>
</evidence>
<dbReference type="Pfam" id="PF00271">
    <property type="entry name" value="Helicase_C"/>
    <property type="match status" value="1"/>
</dbReference>
<feature type="region of interest" description="Disordered" evidence="9">
    <location>
        <begin position="83"/>
        <end position="109"/>
    </location>
</feature>
<evidence type="ECO:0000256" key="8">
    <source>
        <dbReference type="ARBA" id="ARBA00023242"/>
    </source>
</evidence>
<dbReference type="InterPro" id="IPR014001">
    <property type="entry name" value="Helicase_ATP-bd"/>
</dbReference>
<dbReference type="GO" id="GO:0006346">
    <property type="term" value="P:DNA methylation-dependent constitutive heterochromatin formation"/>
    <property type="evidence" value="ECO:0007669"/>
    <property type="project" value="TreeGrafter"/>
</dbReference>
<dbReference type="CDD" id="cd18793">
    <property type="entry name" value="SF2_C_SNF"/>
    <property type="match status" value="1"/>
</dbReference>
<keyword evidence="3" id="KW-0547">Nucleotide-binding</keyword>
<dbReference type="InterPro" id="IPR001650">
    <property type="entry name" value="Helicase_C-like"/>
</dbReference>
<protein>
    <submittedName>
        <fullName evidence="12">SNF2 family helicase/ATPase PasG</fullName>
    </submittedName>
</protein>
<dbReference type="GO" id="GO:0004386">
    <property type="term" value="F:helicase activity"/>
    <property type="evidence" value="ECO:0007669"/>
    <property type="project" value="UniProtKB-KW"/>
</dbReference>
<evidence type="ECO:0000259" key="11">
    <source>
        <dbReference type="PROSITE" id="PS51194"/>
    </source>
</evidence>
<dbReference type="STRING" id="1097556.R4X6Z0"/>
<gene>
    <name evidence="12" type="ORF">TAPDE_000670</name>
</gene>
<dbReference type="Gene3D" id="3.40.50.300">
    <property type="entry name" value="P-loop containing nucleotide triphosphate hydrolases"/>
    <property type="match status" value="1"/>
</dbReference>
<dbReference type="SMART" id="SM00487">
    <property type="entry name" value="DEXDc"/>
    <property type="match status" value="1"/>
</dbReference>
<proteinExistence type="inferred from homology"/>
<dbReference type="InterPro" id="IPR038718">
    <property type="entry name" value="SNF2-like_sf"/>
</dbReference>
<feature type="compositionally biased region" description="Polar residues" evidence="9">
    <location>
        <begin position="161"/>
        <end position="175"/>
    </location>
</feature>
<dbReference type="GO" id="GO:0005634">
    <property type="term" value="C:nucleus"/>
    <property type="evidence" value="ECO:0007669"/>
    <property type="project" value="UniProtKB-SubCell"/>
</dbReference>
<keyword evidence="8" id="KW-0539">Nucleus</keyword>
<evidence type="ECO:0000256" key="9">
    <source>
        <dbReference type="SAM" id="MobiDB-lite"/>
    </source>
</evidence>
<comment type="similarity">
    <text evidence="2">Belongs to the SNF2/RAD54 helicase family.</text>
</comment>
<dbReference type="GO" id="GO:0003682">
    <property type="term" value="F:chromatin binding"/>
    <property type="evidence" value="ECO:0007669"/>
    <property type="project" value="TreeGrafter"/>
</dbReference>
<dbReference type="GO" id="GO:0005721">
    <property type="term" value="C:pericentric heterochromatin"/>
    <property type="evidence" value="ECO:0007669"/>
    <property type="project" value="TreeGrafter"/>
</dbReference>
<comment type="caution">
    <text evidence="12">The sequence shown here is derived from an EMBL/GenBank/DDBJ whole genome shotgun (WGS) entry which is preliminary data.</text>
</comment>
<dbReference type="VEuPathDB" id="FungiDB:TAPDE_000670"/>
<evidence type="ECO:0000256" key="2">
    <source>
        <dbReference type="ARBA" id="ARBA00007025"/>
    </source>
</evidence>
<feature type="compositionally biased region" description="Basic and acidic residues" evidence="9">
    <location>
        <begin position="83"/>
        <end position="95"/>
    </location>
</feature>
<evidence type="ECO:0000256" key="4">
    <source>
        <dbReference type="ARBA" id="ARBA00022801"/>
    </source>
</evidence>
<dbReference type="OrthoDB" id="5857104at2759"/>
<dbReference type="SMART" id="SM00490">
    <property type="entry name" value="HELICc"/>
    <property type="match status" value="1"/>
</dbReference>
<dbReference type="SUPFAM" id="SSF52540">
    <property type="entry name" value="P-loop containing nucleoside triphosphate hydrolases"/>
    <property type="match status" value="2"/>
</dbReference>
<dbReference type="GO" id="GO:0016787">
    <property type="term" value="F:hydrolase activity"/>
    <property type="evidence" value="ECO:0007669"/>
    <property type="project" value="UniProtKB-KW"/>
</dbReference>
<evidence type="ECO:0000313" key="12">
    <source>
        <dbReference type="EMBL" id="CCG80996.1"/>
    </source>
</evidence>
<feature type="compositionally biased region" description="Polar residues" evidence="9">
    <location>
        <begin position="129"/>
        <end position="144"/>
    </location>
</feature>
<dbReference type="Pfam" id="PF00176">
    <property type="entry name" value="SNF2-rel_dom"/>
    <property type="match status" value="1"/>
</dbReference>
<evidence type="ECO:0000256" key="6">
    <source>
        <dbReference type="ARBA" id="ARBA00022840"/>
    </source>
</evidence>
<dbReference type="GO" id="GO:0044027">
    <property type="term" value="P:negative regulation of gene expression via chromosomal CpG island methylation"/>
    <property type="evidence" value="ECO:0007669"/>
    <property type="project" value="TreeGrafter"/>
</dbReference>
<feature type="region of interest" description="Disordered" evidence="9">
    <location>
        <begin position="1"/>
        <end position="56"/>
    </location>
</feature>
<dbReference type="PROSITE" id="PS51194">
    <property type="entry name" value="HELICASE_CTER"/>
    <property type="match status" value="1"/>
</dbReference>
<keyword evidence="13" id="KW-1185">Reference proteome</keyword>
<dbReference type="PANTHER" id="PTHR47161">
    <property type="entry name" value="LYMPHOID-SPECIFIC HELICASE"/>
    <property type="match status" value="1"/>
</dbReference>
<keyword evidence="4" id="KW-0378">Hydrolase</keyword>
<dbReference type="InterPro" id="IPR000330">
    <property type="entry name" value="SNF2_N"/>
</dbReference>
<reference evidence="12 13" key="1">
    <citation type="journal article" date="2013" name="MBio">
        <title>Genome sequencing of the plant pathogen Taphrina deformans, the causal agent of peach leaf curl.</title>
        <authorList>
            <person name="Cisse O.H."/>
            <person name="Almeida J.M.G.C.F."/>
            <person name="Fonseca A."/>
            <person name="Kumar A.A."/>
            <person name="Salojaervi J."/>
            <person name="Overmyer K."/>
            <person name="Hauser P.M."/>
            <person name="Pagni M."/>
        </authorList>
    </citation>
    <scope>NUCLEOTIDE SEQUENCE [LARGE SCALE GENOMIC DNA]</scope>
    <source>
        <strain evidence="13">PYCC 5710 / ATCC 11124 / CBS 356.35 / IMI 108563 / JCM 9778 / NBRC 8474</strain>
    </source>
</reference>
<dbReference type="AlphaFoldDB" id="R4X6Z0"/>
<keyword evidence="5 12" id="KW-0347">Helicase</keyword>
<evidence type="ECO:0000259" key="10">
    <source>
        <dbReference type="PROSITE" id="PS51192"/>
    </source>
</evidence>
<dbReference type="eggNOG" id="KOG0385">
    <property type="taxonomic scope" value="Eukaryota"/>
</dbReference>
<dbReference type="EMBL" id="CAHR02000022">
    <property type="protein sequence ID" value="CCG80996.1"/>
    <property type="molecule type" value="Genomic_DNA"/>
</dbReference>
<dbReference type="FunFam" id="3.40.50.10810:FF:000015">
    <property type="entry name" value="lymphoid-specific helicase isoform X1"/>
    <property type="match status" value="1"/>
</dbReference>
<dbReference type="InterPro" id="IPR049730">
    <property type="entry name" value="SNF2/RAD54-like_C"/>
</dbReference>
<dbReference type="InterPro" id="IPR044753">
    <property type="entry name" value="HELLS_N"/>
</dbReference>
<evidence type="ECO:0000313" key="13">
    <source>
        <dbReference type="Proteomes" id="UP000013776"/>
    </source>
</evidence>
<sequence length="809" mass="91036">MAADTSSTEEEIHVNGDAPDQLITEAMTKQEEAMQKAAAKKQSKPDKNVKEIDQQEETARVARLKFLIEKSKIYTSILSEKLLKQQEASRKKGEEQDGENEQVQARKSKAGNYDLAKYVDADDLKQKSNGDSTSSALSKATKNSSKTRKQTLIEDKEENESGNGVTATAKPSASARQPELVTGGVLRDYQLAGLEWMVSLYENGLNGILADEMGLGKTLQTIAFLAFLRSKGVHGPFLIAAPLSTVANWVNEVRRFAPDIPVVLYHGTKDERADIRKTKMGQVDAKFPIVVTSYEIIMNDRKFLQKYSWKYIVVDEGHRLKNLNCRLIRELKSYTSANRLLLTGTPLQNNLSELWSLLNFLLPDIFSDLESFQSWFDFSSLNSSQNGNLADEEQQGSVVAQLHQILKPFLLRRLKTDVEKDLPKKREYLLYAPMTAHQTDLYKAILGKRVNAFYRKERETNGKSLKRKADVIDLEEIDTTSAKRSRSVSSYKEPSEKKFLAAMEAQGDFPELPVKERSVKAEQPHTNQLKLSNMLMSLRKACNHPYQMDWPVHDGSDEYVVDKNIVNTSGKMLLLNRLLSALFKAGHKVLIFSQFTSMLDILEVWAEDVMGLNVSRIDGNVAQEIRREQIADFNSDPDHKLFLLSTRAGGLGINLTSADTVILFDSDWNPQVDLQAMDRVHRIGQKKPVIVYRFVSANTIESKILEKAGNKRKLEKVVIQKDKFKSIIAGANPTNQDVLATLNEILMQEDAESIQVKSESDEIISDADLAKIMDRSDSAYEHTDLGAENSIFKSITTARDQENDELATK</sequence>
<keyword evidence="6" id="KW-0067">ATP-binding</keyword>
<dbReference type="CDD" id="cd18009">
    <property type="entry name" value="DEXHc_HELLS_SMARCA6"/>
    <property type="match status" value="1"/>
</dbReference>
<dbReference type="PANTHER" id="PTHR47161:SF1">
    <property type="entry name" value="LYMPHOID-SPECIFIC HELICASE"/>
    <property type="match status" value="1"/>
</dbReference>
<comment type="subcellular location">
    <subcellularLocation>
        <location evidence="1">Nucleus</location>
    </subcellularLocation>
</comment>
<dbReference type="PROSITE" id="PS51192">
    <property type="entry name" value="HELICASE_ATP_BIND_1"/>
    <property type="match status" value="1"/>
</dbReference>
<dbReference type="InterPro" id="IPR027417">
    <property type="entry name" value="P-loop_NTPase"/>
</dbReference>
<dbReference type="GO" id="GO:0005524">
    <property type="term" value="F:ATP binding"/>
    <property type="evidence" value="ECO:0007669"/>
    <property type="project" value="UniProtKB-KW"/>
</dbReference>
<evidence type="ECO:0000256" key="7">
    <source>
        <dbReference type="ARBA" id="ARBA00023054"/>
    </source>
</evidence>
<feature type="domain" description="Helicase C-terminal" evidence="11">
    <location>
        <begin position="574"/>
        <end position="725"/>
    </location>
</feature>
<dbReference type="Gene3D" id="3.40.50.10810">
    <property type="entry name" value="Tandem AAA-ATPase domain"/>
    <property type="match status" value="1"/>
</dbReference>